<feature type="region of interest" description="Disordered" evidence="1">
    <location>
        <begin position="382"/>
        <end position="417"/>
    </location>
</feature>
<proteinExistence type="predicted"/>
<feature type="compositionally biased region" description="Basic residues" evidence="1">
    <location>
        <begin position="392"/>
        <end position="401"/>
    </location>
</feature>
<evidence type="ECO:0000313" key="3">
    <source>
        <dbReference type="EMBL" id="CAL1158869.1"/>
    </source>
</evidence>
<protein>
    <recommendedName>
        <fullName evidence="5">Reverse transcriptase domain-containing protein</fullName>
    </recommendedName>
</protein>
<organism evidence="2">
    <name type="scientific">Cladocopium goreaui</name>
    <dbReference type="NCBI Taxonomy" id="2562237"/>
    <lineage>
        <taxon>Eukaryota</taxon>
        <taxon>Sar</taxon>
        <taxon>Alveolata</taxon>
        <taxon>Dinophyceae</taxon>
        <taxon>Suessiales</taxon>
        <taxon>Symbiodiniaceae</taxon>
        <taxon>Cladocopium</taxon>
    </lineage>
</organism>
<dbReference type="EMBL" id="CAMXCT010003635">
    <property type="protein sequence ID" value="CAI4005494.1"/>
    <property type="molecule type" value="Genomic_DNA"/>
</dbReference>
<name>A0A9P1D7X9_9DINO</name>
<dbReference type="OrthoDB" id="411053at2759"/>
<dbReference type="SUPFAM" id="SSF56672">
    <property type="entry name" value="DNA/RNA polymerases"/>
    <property type="match status" value="1"/>
</dbReference>
<dbReference type="InterPro" id="IPR043502">
    <property type="entry name" value="DNA/RNA_pol_sf"/>
</dbReference>
<reference evidence="3" key="2">
    <citation type="submission" date="2024-04" db="EMBL/GenBank/DDBJ databases">
        <authorList>
            <person name="Chen Y."/>
            <person name="Shah S."/>
            <person name="Dougan E. K."/>
            <person name="Thang M."/>
            <person name="Chan C."/>
        </authorList>
    </citation>
    <scope>NUCLEOTIDE SEQUENCE [LARGE SCALE GENOMIC DNA]</scope>
</reference>
<feature type="non-terminal residue" evidence="2">
    <location>
        <position position="1"/>
    </location>
</feature>
<feature type="compositionally biased region" description="Basic and acidic residues" evidence="1">
    <location>
        <begin position="382"/>
        <end position="391"/>
    </location>
</feature>
<dbReference type="EMBL" id="CAMXCT030003635">
    <property type="protein sequence ID" value="CAL4792806.1"/>
    <property type="molecule type" value="Genomic_DNA"/>
</dbReference>
<evidence type="ECO:0000313" key="2">
    <source>
        <dbReference type="EMBL" id="CAI4005494.1"/>
    </source>
</evidence>
<evidence type="ECO:0000256" key="1">
    <source>
        <dbReference type="SAM" id="MobiDB-lite"/>
    </source>
</evidence>
<sequence length="1090" mass="122764">DSLKDQLKHELSELRVEVHRTRTLVGDYNRDSDFELPALTAPEVSVKSGDPNGLNYHHRVLLHKISPGKWVTLTPDLDLEIHDLNVRRHVVLGRHSGFPDQYVDEAYVFEEISRNELERQKRLAKTMGSILDDGEIADVAASQWVVADPSSSRFGKSLPFELVGDISGIGTYGVVQWDGEVEYVREMNIDDISGFVDERKESLGDLRTLGDHRDGAGKRYLGFKDALNLLRETKFEDWPFLGPRAVREYLHAIRDGPGDLATYHLSWVRSSGVVAGSAIVHEHHSLCEALRLALSKDQIDVSNLASFEHLTRRLLTLEIAVARSPGSPDFTGLEVVAEAPVAATGQAYVSSMSSWITEKLKEKANIQKQSRLFKEEFLKKTGKGVDDDDKSKKWKKQKGKGGKSSGGADGSATLNKLGLQSPNSYSQSVLSSRLPLNSTQQCVCDRVEQSLAMHGGPPDGLTCEKALETLKGVKTGYDGVPSNLAPFDSSKLKILATSVAPQHIKQFLPPEARKLVTSPQDFVLKPPSAEQPGFRPYWDPVLRYNPKKRLGFILDLFKAGLLVLRPAVASHVGVFFVKKKSPDAIRMVIDCRGTNELCQDPPTTRLGSARCYSDLRLERDDDQSESLAWGREADVNDCFYRFSIPELAHYFGINHPLSAREWRQHGLEFDTIYDPHLRHDIVVDDDTPLYPCFRAVPMGWNWALFLCHEAVLEIAQRGAPWEDGVLREKRVTPQLTEFRTILGVYVDNITILGKCKTDVEHRCRLLEKAFADAQIPITWSQQSAVERLESVGCVLDLKNGVIHNKPHRVWKFALATGALLKRRKLSSEVLQVWTGHFTSLCSIAPWGLAALQQVYRFIQKSNGKRLEVWPSVRAELKMASSLAWLTWRNLSAPIMKTVETGDASTSGYALMACYPDEQLTWQSMRVHEKWRFISMPAGLKDAAIKPDLEQFSLLLSDLLKPVHHDDQDETSETIGYVRHSKAAAVSTEYGQQVLNSLREGSMLKTSAARAQVHAKPSRRFDLEIPALVQPLDDYFADSSKYRLLWARRWKYVDENIQMKEGDREKFIDFIALGRTMLMQLLQCYYNMTYT</sequence>
<dbReference type="Proteomes" id="UP001152797">
    <property type="component" value="Unassembled WGS sequence"/>
</dbReference>
<keyword evidence="4" id="KW-1185">Reference proteome</keyword>
<feature type="non-terminal residue" evidence="2">
    <location>
        <position position="1090"/>
    </location>
</feature>
<accession>A0A9P1D7X9</accession>
<dbReference type="AlphaFoldDB" id="A0A9P1D7X9"/>
<dbReference type="EMBL" id="CAMXCT020003635">
    <property type="protein sequence ID" value="CAL1158869.1"/>
    <property type="molecule type" value="Genomic_DNA"/>
</dbReference>
<reference evidence="2" key="1">
    <citation type="submission" date="2022-10" db="EMBL/GenBank/DDBJ databases">
        <authorList>
            <person name="Chen Y."/>
            <person name="Dougan E. K."/>
            <person name="Chan C."/>
            <person name="Rhodes N."/>
            <person name="Thang M."/>
        </authorList>
    </citation>
    <scope>NUCLEOTIDE SEQUENCE</scope>
</reference>
<evidence type="ECO:0000313" key="4">
    <source>
        <dbReference type="Proteomes" id="UP001152797"/>
    </source>
</evidence>
<comment type="caution">
    <text evidence="2">The sequence shown here is derived from an EMBL/GenBank/DDBJ whole genome shotgun (WGS) entry which is preliminary data.</text>
</comment>
<evidence type="ECO:0008006" key="5">
    <source>
        <dbReference type="Google" id="ProtNLM"/>
    </source>
</evidence>
<gene>
    <name evidence="2" type="ORF">C1SCF055_LOCUS31211</name>
</gene>